<evidence type="ECO:0000256" key="3">
    <source>
        <dbReference type="ARBA" id="ARBA00022490"/>
    </source>
</evidence>
<evidence type="ECO:0000256" key="4">
    <source>
        <dbReference type="ARBA" id="ARBA00022527"/>
    </source>
</evidence>
<dbReference type="GO" id="GO:0005524">
    <property type="term" value="F:ATP binding"/>
    <property type="evidence" value="ECO:0007669"/>
    <property type="project" value="UniProtKB-KW"/>
</dbReference>
<name>A0A834ISM9_RHYFE</name>
<comment type="caution">
    <text evidence="11">The sequence shown here is derived from an EMBL/GenBank/DDBJ whole genome shotgun (WGS) entry which is preliminary data.</text>
</comment>
<dbReference type="Proteomes" id="UP000625711">
    <property type="component" value="Unassembled WGS sequence"/>
</dbReference>
<dbReference type="SMART" id="SM00220">
    <property type="entry name" value="S_TKc"/>
    <property type="match status" value="1"/>
</dbReference>
<dbReference type="InterPro" id="IPR008271">
    <property type="entry name" value="Ser/Thr_kinase_AS"/>
</dbReference>
<evidence type="ECO:0000256" key="6">
    <source>
        <dbReference type="ARBA" id="ARBA00022741"/>
    </source>
</evidence>
<evidence type="ECO:0000256" key="1">
    <source>
        <dbReference type="ARBA" id="ARBA00004496"/>
    </source>
</evidence>
<comment type="subcellular location">
    <subcellularLocation>
        <location evidence="1">Cytoplasm</location>
    </subcellularLocation>
</comment>
<keyword evidence="12" id="KW-1185">Reference proteome</keyword>
<accession>A0A834ISM9</accession>
<dbReference type="GO" id="GO:0045944">
    <property type="term" value="P:positive regulation of transcription by RNA polymerase II"/>
    <property type="evidence" value="ECO:0007669"/>
    <property type="project" value="TreeGrafter"/>
</dbReference>
<keyword evidence="4" id="KW-0723">Serine/threonine-protein kinase</keyword>
<keyword evidence="7" id="KW-0418">Kinase</keyword>
<dbReference type="PROSITE" id="PS00108">
    <property type="entry name" value="PROTEIN_KINASE_ST"/>
    <property type="match status" value="1"/>
</dbReference>
<proteinExistence type="predicted"/>
<dbReference type="GO" id="GO:0033209">
    <property type="term" value="P:tumor necrosis factor-mediated signaling pathway"/>
    <property type="evidence" value="ECO:0007669"/>
    <property type="project" value="TreeGrafter"/>
</dbReference>
<dbReference type="EC" id="2.7.11.10" evidence="2"/>
<sequence length="694" mass="81252">MEIPNEIGKWKKILELGSGSFGTVLLWRNIQTDECVAIKKCKFQSPKTLSAKQRERWNMEVNFMKLVDHPNVIKYKEVDPILIEFINKYNPSKMPILPMEYCTKGNLRKFITSKPLFLSGLFEIDTKCILKDIISGLKYLHSKNITHRDLKPENIVLQHSDERIGKTIYKIIDLGYAKELQDATLSFVGTLHYLAPEIFYGGKYDKAVDYWSIGIMAFELCCGVLPFLPEMTPFERFENIKLKEFNHICIYKSYSGAFTNLSTIKREHFLTNWFKENIETWFKYVFQLDPLKRVLVGDVDSLDYLENILQKNIMNIYNAYNCSFHSYEVTDNTLSSLQNWISKEINIAIDDLIFVVASYENDNELNSISFINDTDVSYLKQNTTKIYMFKKNAACNRPQIDLPNLLKELLKGSSKIPIDQIKPLYRQALFFTYKENEKFVELRKSYEILITHIKNNTINLDEYVKKATNLFNDCLERINKIKVMEGTIVPTKKEHYKDILISLETKKNDIKKLCEDMKTLHYGMKKEEAVINKIFDQCNVTDLLQKINNKAILETEVSQSTSPYVVILERIRKAISDLLRITFKFFNSNQNVFSDCVMKIWDLLDLSEKLKCTVEHFIDGIKLLSSELDRFEEPVRHIDNKELHENNKLISLNCNSEHSLQIIEENRRLREQLDIQLAKGIYPKSDDIDIEFDF</sequence>
<dbReference type="SUPFAM" id="SSF56112">
    <property type="entry name" value="Protein kinase-like (PK-like)"/>
    <property type="match status" value="1"/>
</dbReference>
<dbReference type="PROSITE" id="PS50011">
    <property type="entry name" value="PROTEIN_KINASE_DOM"/>
    <property type="match status" value="1"/>
</dbReference>
<dbReference type="InterPro" id="IPR011009">
    <property type="entry name" value="Kinase-like_dom_sf"/>
</dbReference>
<dbReference type="AlphaFoldDB" id="A0A834ISM9"/>
<evidence type="ECO:0000256" key="9">
    <source>
        <dbReference type="ARBA" id="ARBA00048789"/>
    </source>
</evidence>
<keyword evidence="8" id="KW-0067">ATP-binding</keyword>
<dbReference type="PANTHER" id="PTHR22969">
    <property type="entry name" value="IKB KINASE"/>
    <property type="match status" value="1"/>
</dbReference>
<dbReference type="OrthoDB" id="267381at2759"/>
<evidence type="ECO:0000256" key="2">
    <source>
        <dbReference type="ARBA" id="ARBA00012442"/>
    </source>
</evidence>
<dbReference type="EMBL" id="JAACXV010000027">
    <property type="protein sequence ID" value="KAF7286367.1"/>
    <property type="molecule type" value="Genomic_DNA"/>
</dbReference>
<keyword evidence="3" id="KW-0963">Cytoplasm</keyword>
<evidence type="ECO:0000256" key="5">
    <source>
        <dbReference type="ARBA" id="ARBA00022679"/>
    </source>
</evidence>
<evidence type="ECO:0000313" key="11">
    <source>
        <dbReference type="EMBL" id="KAF7286367.1"/>
    </source>
</evidence>
<keyword evidence="5" id="KW-0808">Transferase</keyword>
<reference evidence="11" key="1">
    <citation type="submission" date="2020-08" db="EMBL/GenBank/DDBJ databases">
        <title>Genome sequencing and assembly of the red palm weevil Rhynchophorus ferrugineus.</title>
        <authorList>
            <person name="Dias G.B."/>
            <person name="Bergman C.M."/>
            <person name="Manee M."/>
        </authorList>
    </citation>
    <scope>NUCLEOTIDE SEQUENCE</scope>
    <source>
        <strain evidence="11">AA-2017</strain>
        <tissue evidence="11">Whole larva</tissue>
    </source>
</reference>
<evidence type="ECO:0000313" key="12">
    <source>
        <dbReference type="Proteomes" id="UP000625711"/>
    </source>
</evidence>
<dbReference type="GO" id="GO:0008385">
    <property type="term" value="C:IkappaB kinase complex"/>
    <property type="evidence" value="ECO:0007669"/>
    <property type="project" value="TreeGrafter"/>
</dbReference>
<gene>
    <name evidence="11" type="ORF">GWI33_005663</name>
</gene>
<dbReference type="InterPro" id="IPR000719">
    <property type="entry name" value="Prot_kinase_dom"/>
</dbReference>
<dbReference type="InterPro" id="IPR051180">
    <property type="entry name" value="IKK"/>
</dbReference>
<dbReference type="PANTHER" id="PTHR22969:SF17">
    <property type="entry name" value="INHIBITOR OF NUCLEAR FACTOR KAPPA-B KINASE SUBUNIT BETA"/>
    <property type="match status" value="1"/>
</dbReference>
<evidence type="ECO:0000259" key="10">
    <source>
        <dbReference type="PROSITE" id="PS50011"/>
    </source>
</evidence>
<keyword evidence="6" id="KW-0547">Nucleotide-binding</keyword>
<evidence type="ECO:0000256" key="7">
    <source>
        <dbReference type="ARBA" id="ARBA00022777"/>
    </source>
</evidence>
<comment type="catalytic activity">
    <reaction evidence="9">
        <text>L-seryl-[I-kappa-B protein] + ATP = O-phospho-L-seryl-[I-kappa-B protein] + ADP + H(+)</text>
        <dbReference type="Rhea" id="RHEA:19073"/>
        <dbReference type="Rhea" id="RHEA-COMP:13698"/>
        <dbReference type="Rhea" id="RHEA-COMP:13699"/>
        <dbReference type="ChEBI" id="CHEBI:15378"/>
        <dbReference type="ChEBI" id="CHEBI:29999"/>
        <dbReference type="ChEBI" id="CHEBI:30616"/>
        <dbReference type="ChEBI" id="CHEBI:83421"/>
        <dbReference type="ChEBI" id="CHEBI:456216"/>
        <dbReference type="EC" id="2.7.11.10"/>
    </reaction>
</comment>
<dbReference type="GO" id="GO:0008384">
    <property type="term" value="F:IkappaB kinase activity"/>
    <property type="evidence" value="ECO:0007669"/>
    <property type="project" value="UniProtKB-EC"/>
</dbReference>
<feature type="domain" description="Protein kinase" evidence="10">
    <location>
        <begin position="10"/>
        <end position="305"/>
    </location>
</feature>
<dbReference type="Pfam" id="PF00069">
    <property type="entry name" value="Pkinase"/>
    <property type="match status" value="1"/>
</dbReference>
<organism evidence="11 12">
    <name type="scientific">Rhynchophorus ferrugineus</name>
    <name type="common">Red palm weevil</name>
    <name type="synonym">Curculio ferrugineus</name>
    <dbReference type="NCBI Taxonomy" id="354439"/>
    <lineage>
        <taxon>Eukaryota</taxon>
        <taxon>Metazoa</taxon>
        <taxon>Ecdysozoa</taxon>
        <taxon>Arthropoda</taxon>
        <taxon>Hexapoda</taxon>
        <taxon>Insecta</taxon>
        <taxon>Pterygota</taxon>
        <taxon>Neoptera</taxon>
        <taxon>Endopterygota</taxon>
        <taxon>Coleoptera</taxon>
        <taxon>Polyphaga</taxon>
        <taxon>Cucujiformia</taxon>
        <taxon>Curculionidae</taxon>
        <taxon>Dryophthorinae</taxon>
        <taxon>Rhynchophorus</taxon>
    </lineage>
</organism>
<evidence type="ECO:0000256" key="8">
    <source>
        <dbReference type="ARBA" id="ARBA00022840"/>
    </source>
</evidence>
<protein>
    <recommendedName>
        <fullName evidence="2">IkappaB kinase</fullName>
        <ecNumber evidence="2">2.7.11.10</ecNumber>
    </recommendedName>
</protein>
<dbReference type="Gene3D" id="1.10.510.10">
    <property type="entry name" value="Transferase(Phosphotransferase) domain 1"/>
    <property type="match status" value="1"/>
</dbReference>